<reference evidence="3" key="1">
    <citation type="journal article" date="2023" name="Commun. Biol.">
        <title>Genome analysis of Parmales, the sister group of diatoms, reveals the evolutionary specialization of diatoms from phago-mixotrophs to photoautotrophs.</title>
        <authorList>
            <person name="Ban H."/>
            <person name="Sato S."/>
            <person name="Yoshikawa S."/>
            <person name="Yamada K."/>
            <person name="Nakamura Y."/>
            <person name="Ichinomiya M."/>
            <person name="Sato N."/>
            <person name="Blanc-Mathieu R."/>
            <person name="Endo H."/>
            <person name="Kuwata A."/>
            <person name="Ogata H."/>
        </authorList>
    </citation>
    <scope>NUCLEOTIDE SEQUENCE [LARGE SCALE GENOMIC DNA]</scope>
    <source>
        <strain evidence="3">NIES 3701</strain>
    </source>
</reference>
<evidence type="ECO:0000313" key="2">
    <source>
        <dbReference type="EMBL" id="GMH53365.1"/>
    </source>
</evidence>
<keyword evidence="1" id="KW-0812">Transmembrane</keyword>
<organism evidence="2 3">
    <name type="scientific">Triparma strigata</name>
    <dbReference type="NCBI Taxonomy" id="1606541"/>
    <lineage>
        <taxon>Eukaryota</taxon>
        <taxon>Sar</taxon>
        <taxon>Stramenopiles</taxon>
        <taxon>Ochrophyta</taxon>
        <taxon>Bolidophyceae</taxon>
        <taxon>Parmales</taxon>
        <taxon>Triparmaceae</taxon>
        <taxon>Triparma</taxon>
    </lineage>
</organism>
<gene>
    <name evidence="2" type="ORF">TrST_g1276</name>
</gene>
<feature type="transmembrane region" description="Helical" evidence="1">
    <location>
        <begin position="268"/>
        <end position="289"/>
    </location>
</feature>
<feature type="transmembrane region" description="Helical" evidence="1">
    <location>
        <begin position="69"/>
        <end position="91"/>
    </location>
</feature>
<keyword evidence="1" id="KW-1133">Transmembrane helix</keyword>
<dbReference type="AlphaFoldDB" id="A0A9W6ZNW4"/>
<comment type="caution">
    <text evidence="2">The sequence shown here is derived from an EMBL/GenBank/DDBJ whole genome shotgun (WGS) entry which is preliminary data.</text>
</comment>
<dbReference type="Proteomes" id="UP001165085">
    <property type="component" value="Unassembled WGS sequence"/>
</dbReference>
<protein>
    <submittedName>
        <fullName evidence="2">Uncharacterized protein</fullName>
    </submittedName>
</protein>
<keyword evidence="3" id="KW-1185">Reference proteome</keyword>
<name>A0A9W6ZNW4_9STRA</name>
<evidence type="ECO:0000256" key="1">
    <source>
        <dbReference type="SAM" id="Phobius"/>
    </source>
</evidence>
<dbReference type="EMBL" id="BRXY01000019">
    <property type="protein sequence ID" value="GMH53365.1"/>
    <property type="molecule type" value="Genomic_DNA"/>
</dbReference>
<feature type="transmembrane region" description="Helical" evidence="1">
    <location>
        <begin position="21"/>
        <end position="42"/>
    </location>
</feature>
<feature type="transmembrane region" description="Helical" evidence="1">
    <location>
        <begin position="103"/>
        <end position="121"/>
    </location>
</feature>
<evidence type="ECO:0000313" key="3">
    <source>
        <dbReference type="Proteomes" id="UP001165085"/>
    </source>
</evidence>
<feature type="transmembrane region" description="Helical" evidence="1">
    <location>
        <begin position="161"/>
        <end position="179"/>
    </location>
</feature>
<sequence length="310" mass="35077">MAPSPSFYRKASKVLDASDSRGAVFIFAICSNFIPAAVGHWLQLDGLKTPELYLGSRVAGNQKFENNTYVSMLIHMYLSLGLLVVMAFQIYSKGGKAHKIGGYYALVGFVINIVFGLPMLVNSKMKSIHRLPLLLPKSVLNLLSWTTTENARMSHMSHHDLFIIFAIVFWLLLFVQSILQMRAGNLKLHKAGMQLVTWIFLIPSAQRWPNILLTIPAKYFGMERENLLCMAVCLQELSDSLCSLFLFAGIRELVQMKYPNVGIQFWNFLFFAFSCWSVIVIFDIALLTMTGNWEESQFSSHETVIVNSLL</sequence>
<proteinExistence type="predicted"/>
<keyword evidence="1" id="KW-0472">Membrane</keyword>
<accession>A0A9W6ZNW4</accession>